<dbReference type="PROSITE" id="PS51084">
    <property type="entry name" value="HIT_2"/>
    <property type="match status" value="1"/>
</dbReference>
<dbReference type="GO" id="GO:0009117">
    <property type="term" value="P:nucleotide metabolic process"/>
    <property type="evidence" value="ECO:0007669"/>
    <property type="project" value="TreeGrafter"/>
</dbReference>
<dbReference type="SUPFAM" id="SSF54197">
    <property type="entry name" value="HIT-like"/>
    <property type="match status" value="1"/>
</dbReference>
<dbReference type="GO" id="GO:0003824">
    <property type="term" value="F:catalytic activity"/>
    <property type="evidence" value="ECO:0007669"/>
    <property type="project" value="InterPro"/>
</dbReference>
<feature type="domain" description="HIT" evidence="1">
    <location>
        <begin position="4"/>
        <end position="107"/>
    </location>
</feature>
<dbReference type="InterPro" id="IPR001310">
    <property type="entry name" value="Histidine_triad_HIT"/>
</dbReference>
<dbReference type="AlphaFoldDB" id="A0A6J6E4L5"/>
<sequence length="139" mass="15271">MPTVFSLIIEGRIPGTFVWRDDRCVAFMSINPMAPGHTLVVPIAEVDHWVDGDPELIAHLFEVTRIIGVAQKAAFGCERVGVILAGYEVPHTHVHVIPTNDMRELSFANAAATVDRDDLEAAAEAIRAQLRRSGHEHVV</sequence>
<dbReference type="PANTHER" id="PTHR46648">
    <property type="entry name" value="HIT FAMILY PROTEIN 1"/>
    <property type="match status" value="1"/>
</dbReference>
<reference evidence="2" key="1">
    <citation type="submission" date="2020-05" db="EMBL/GenBank/DDBJ databases">
        <authorList>
            <person name="Chiriac C."/>
            <person name="Salcher M."/>
            <person name="Ghai R."/>
            <person name="Kavagutti S V."/>
        </authorList>
    </citation>
    <scope>NUCLEOTIDE SEQUENCE</scope>
</reference>
<gene>
    <name evidence="2" type="ORF">UFOPK1722_00320</name>
</gene>
<dbReference type="InterPro" id="IPR036265">
    <property type="entry name" value="HIT-like_sf"/>
</dbReference>
<dbReference type="InterPro" id="IPR011146">
    <property type="entry name" value="HIT-like"/>
</dbReference>
<dbReference type="Gene3D" id="3.30.428.10">
    <property type="entry name" value="HIT-like"/>
    <property type="match status" value="1"/>
</dbReference>
<dbReference type="Pfam" id="PF01230">
    <property type="entry name" value="HIT"/>
    <property type="match status" value="1"/>
</dbReference>
<dbReference type="EMBL" id="CAEZTS010000017">
    <property type="protein sequence ID" value="CAB4570145.1"/>
    <property type="molecule type" value="Genomic_DNA"/>
</dbReference>
<evidence type="ECO:0000259" key="1">
    <source>
        <dbReference type="PROSITE" id="PS51084"/>
    </source>
</evidence>
<name>A0A6J6E4L5_9ZZZZ</name>
<dbReference type="PANTHER" id="PTHR46648:SF1">
    <property type="entry name" value="ADENOSINE 5'-MONOPHOSPHORAMIDASE HNT1"/>
    <property type="match status" value="1"/>
</dbReference>
<dbReference type="PRINTS" id="PR00332">
    <property type="entry name" value="HISTRIAD"/>
</dbReference>
<accession>A0A6J6E4L5</accession>
<evidence type="ECO:0000313" key="2">
    <source>
        <dbReference type="EMBL" id="CAB4570145.1"/>
    </source>
</evidence>
<protein>
    <submittedName>
        <fullName evidence="2">Unannotated protein</fullName>
    </submittedName>
</protein>
<organism evidence="2">
    <name type="scientific">freshwater metagenome</name>
    <dbReference type="NCBI Taxonomy" id="449393"/>
    <lineage>
        <taxon>unclassified sequences</taxon>
        <taxon>metagenomes</taxon>
        <taxon>ecological metagenomes</taxon>
    </lineage>
</organism>
<proteinExistence type="predicted"/>